<feature type="region of interest" description="Disordered" evidence="1">
    <location>
        <begin position="62"/>
        <end position="103"/>
    </location>
</feature>
<evidence type="ECO:0000256" key="1">
    <source>
        <dbReference type="SAM" id="MobiDB-lite"/>
    </source>
</evidence>
<organism evidence="3 4">
    <name type="scientific">Paenibacillus sophorae</name>
    <dbReference type="NCBI Taxonomy" id="1333845"/>
    <lineage>
        <taxon>Bacteria</taxon>
        <taxon>Bacillati</taxon>
        <taxon>Bacillota</taxon>
        <taxon>Bacilli</taxon>
        <taxon>Bacillales</taxon>
        <taxon>Paenibacillaceae</taxon>
        <taxon>Paenibacillus</taxon>
    </lineage>
</organism>
<evidence type="ECO:0000313" key="5">
    <source>
        <dbReference type="Proteomes" id="UP000683429"/>
    </source>
</evidence>
<reference evidence="2 5" key="2">
    <citation type="submission" date="2021-06" db="EMBL/GenBank/DDBJ databases">
        <title>Whole genome sequence of Paenibacillus sophorae DSM23020 for comparative genomics.</title>
        <authorList>
            <person name="Kim M.-J."/>
            <person name="Lee G."/>
            <person name="Shin J.-H."/>
        </authorList>
    </citation>
    <scope>NUCLEOTIDE SEQUENCE [LARGE SCALE GENOMIC DNA]</scope>
    <source>
        <strain evidence="2 5">DSM 23020</strain>
    </source>
</reference>
<keyword evidence="5" id="KW-1185">Reference proteome</keyword>
<dbReference type="STRING" id="1333845.SAMN04487895_12743"/>
<evidence type="ECO:0000313" key="4">
    <source>
        <dbReference type="Proteomes" id="UP000198809"/>
    </source>
</evidence>
<dbReference type="RefSeq" id="WP_036603528.1">
    <property type="nucleotide sequence ID" value="NZ_CP076607.1"/>
</dbReference>
<gene>
    <name evidence="2" type="ORF">KP014_28430</name>
    <name evidence="3" type="ORF">SAMN04487895_12743</name>
</gene>
<sequence>MGYLKLIMSQGNKNAELEMEAATDNHKQTAIERLMRFFGVREIEQAAAVEVKIPTIAPIQQTPITLPASDRPAERASTSGGPQFEGASEPDKPGKPPLIGSDRTLQMPIGERIGGDKPDWYETGIKLKDGVPHYRLRYWCKNQACRDKGTDYIPPDQMIVNCRKCGTAHTVRPAAPKGERDNYGNFFIADQLVDPGER</sequence>
<dbReference type="Proteomes" id="UP000683429">
    <property type="component" value="Chromosome"/>
</dbReference>
<evidence type="ECO:0000313" key="2">
    <source>
        <dbReference type="EMBL" id="QWU15695.1"/>
    </source>
</evidence>
<dbReference type="OrthoDB" id="2622768at2"/>
<dbReference type="EMBL" id="FODH01000027">
    <property type="protein sequence ID" value="SEP18562.1"/>
    <property type="molecule type" value="Genomic_DNA"/>
</dbReference>
<protein>
    <submittedName>
        <fullName evidence="3">Uncharacterized protein</fullName>
    </submittedName>
</protein>
<name>A0A1H8VT11_9BACL</name>
<dbReference type="Proteomes" id="UP000198809">
    <property type="component" value="Unassembled WGS sequence"/>
</dbReference>
<reference evidence="3 4" key="1">
    <citation type="submission" date="2016-10" db="EMBL/GenBank/DDBJ databases">
        <authorList>
            <person name="de Groot N.N."/>
        </authorList>
    </citation>
    <scope>NUCLEOTIDE SEQUENCE [LARGE SCALE GENOMIC DNA]</scope>
    <source>
        <strain evidence="3 4">CGMCC 1.10238</strain>
    </source>
</reference>
<proteinExistence type="predicted"/>
<dbReference type="EMBL" id="CP076607">
    <property type="protein sequence ID" value="QWU15695.1"/>
    <property type="molecule type" value="Genomic_DNA"/>
</dbReference>
<accession>A0A1H8VT11</accession>
<evidence type="ECO:0000313" key="3">
    <source>
        <dbReference type="EMBL" id="SEP18562.1"/>
    </source>
</evidence>
<dbReference type="AlphaFoldDB" id="A0A1H8VT11"/>